<evidence type="ECO:0000256" key="1">
    <source>
        <dbReference type="SAM" id="MobiDB-lite"/>
    </source>
</evidence>
<comment type="caution">
    <text evidence="3">The sequence shown here is derived from an EMBL/GenBank/DDBJ whole genome shotgun (WGS) entry which is preliminary data.</text>
</comment>
<keyword evidence="2" id="KW-0812">Transmembrane</keyword>
<proteinExistence type="predicted"/>
<organism evidence="3 4">
    <name type="scientific">Lithospermum erythrorhizon</name>
    <name type="common">Purple gromwell</name>
    <name type="synonym">Lithospermum officinale var. erythrorhizon</name>
    <dbReference type="NCBI Taxonomy" id="34254"/>
    <lineage>
        <taxon>Eukaryota</taxon>
        <taxon>Viridiplantae</taxon>
        <taxon>Streptophyta</taxon>
        <taxon>Embryophyta</taxon>
        <taxon>Tracheophyta</taxon>
        <taxon>Spermatophyta</taxon>
        <taxon>Magnoliopsida</taxon>
        <taxon>eudicotyledons</taxon>
        <taxon>Gunneridae</taxon>
        <taxon>Pentapetalae</taxon>
        <taxon>asterids</taxon>
        <taxon>lamiids</taxon>
        <taxon>Boraginales</taxon>
        <taxon>Boraginaceae</taxon>
        <taxon>Boraginoideae</taxon>
        <taxon>Lithospermeae</taxon>
        <taxon>Lithospermum</taxon>
    </lineage>
</organism>
<reference evidence="3 4" key="1">
    <citation type="submission" date="2024-01" db="EMBL/GenBank/DDBJ databases">
        <title>The complete chloroplast genome sequence of Lithospermum erythrorhizon: insights into the phylogenetic relationship among Boraginaceae species and the maternal lineages of purple gromwells.</title>
        <authorList>
            <person name="Okada T."/>
            <person name="Watanabe K."/>
        </authorList>
    </citation>
    <scope>NUCLEOTIDE SEQUENCE [LARGE SCALE GENOMIC DNA]</scope>
</reference>
<evidence type="ECO:0008006" key="5">
    <source>
        <dbReference type="Google" id="ProtNLM"/>
    </source>
</evidence>
<dbReference type="PANTHER" id="PTHR47479:SF2">
    <property type="entry name" value="OS05G0393200 PROTEIN"/>
    <property type="match status" value="1"/>
</dbReference>
<feature type="transmembrane region" description="Helical" evidence="2">
    <location>
        <begin position="88"/>
        <end position="109"/>
    </location>
</feature>
<feature type="region of interest" description="Disordered" evidence="1">
    <location>
        <begin position="256"/>
        <end position="282"/>
    </location>
</feature>
<evidence type="ECO:0000256" key="2">
    <source>
        <dbReference type="SAM" id="Phobius"/>
    </source>
</evidence>
<name>A0AAV3QA02_LITER</name>
<accession>A0AAV3QA02</accession>
<protein>
    <recommendedName>
        <fullName evidence="5">Ribosomal protein L34e superfamily protein</fullName>
    </recommendedName>
</protein>
<gene>
    <name evidence="3" type="ORF">LIER_39075</name>
</gene>
<dbReference type="EMBL" id="BAABME010020518">
    <property type="protein sequence ID" value="GAA0160644.1"/>
    <property type="molecule type" value="Genomic_DNA"/>
</dbReference>
<keyword evidence="2" id="KW-0472">Membrane</keyword>
<evidence type="ECO:0000313" key="3">
    <source>
        <dbReference type="EMBL" id="GAA0160644.1"/>
    </source>
</evidence>
<feature type="region of interest" description="Disordered" evidence="1">
    <location>
        <begin position="1"/>
        <end position="33"/>
    </location>
</feature>
<feature type="compositionally biased region" description="Low complexity" evidence="1">
    <location>
        <begin position="7"/>
        <end position="21"/>
    </location>
</feature>
<dbReference type="Proteomes" id="UP001454036">
    <property type="component" value="Unassembled WGS sequence"/>
</dbReference>
<sequence>MRHHFLPSTTTTMPPSSSSTTTPPPNSPNCKHSSPSATTLLDLLILILVLFSGSFLLTSYCSYIIHSFSLLLPSITSFLANSFNPNHLYYVVFSVSFVTILTFFEICCIPRSRKCGKIKCKGLRKCMEFDLQLIKEGSLRSNEYNNGEKRKISSKNGLKDGSLRVNECSNGEKRKNSVKNGVKEGSLRVSECKGGEKSKDGEWSVEEIDELPWKGGSESNPDYECLRAELRKMAPPNGKAVLLFRAKCGCPLAKLEGWGTGAKQRGKRLKKSPVLDGGEDHR</sequence>
<keyword evidence="4" id="KW-1185">Reference proteome</keyword>
<dbReference type="InterPro" id="IPR044196">
    <property type="entry name" value="At5g19025-like"/>
</dbReference>
<evidence type="ECO:0000313" key="4">
    <source>
        <dbReference type="Proteomes" id="UP001454036"/>
    </source>
</evidence>
<feature type="transmembrane region" description="Helical" evidence="2">
    <location>
        <begin position="43"/>
        <end position="68"/>
    </location>
</feature>
<dbReference type="PANTHER" id="PTHR47479">
    <property type="entry name" value="OS05G0393200 PROTEIN"/>
    <property type="match status" value="1"/>
</dbReference>
<keyword evidence="2" id="KW-1133">Transmembrane helix</keyword>
<dbReference type="AlphaFoldDB" id="A0AAV3QA02"/>